<evidence type="ECO:0000313" key="1">
    <source>
        <dbReference type="Proteomes" id="UP000036681"/>
    </source>
</evidence>
<dbReference type="AlphaFoldDB" id="A0A0M3IPT3"/>
<name>A0A0M3IPT3_ASCLU</name>
<organism evidence="1 2">
    <name type="scientific">Ascaris lumbricoides</name>
    <name type="common">Giant roundworm</name>
    <dbReference type="NCBI Taxonomy" id="6252"/>
    <lineage>
        <taxon>Eukaryota</taxon>
        <taxon>Metazoa</taxon>
        <taxon>Ecdysozoa</taxon>
        <taxon>Nematoda</taxon>
        <taxon>Chromadorea</taxon>
        <taxon>Rhabditida</taxon>
        <taxon>Spirurina</taxon>
        <taxon>Ascaridomorpha</taxon>
        <taxon>Ascaridoidea</taxon>
        <taxon>Ascarididae</taxon>
        <taxon>Ascaris</taxon>
    </lineage>
</organism>
<sequence length="51" mass="6208">DSEFSTLVRRYYKRFCSILFQFFRGALKIHEVIQIHFPSILHCNRHSHLES</sequence>
<reference evidence="2" key="1">
    <citation type="submission" date="2017-02" db="UniProtKB">
        <authorList>
            <consortium name="WormBaseParasite"/>
        </authorList>
    </citation>
    <scope>IDENTIFICATION</scope>
</reference>
<accession>A0A0M3IPT3</accession>
<evidence type="ECO:0000313" key="2">
    <source>
        <dbReference type="WBParaSite" id="ALUE_0002076101-mRNA-1"/>
    </source>
</evidence>
<protein>
    <submittedName>
        <fullName evidence="2">Ovule protein</fullName>
    </submittedName>
</protein>
<proteinExistence type="predicted"/>
<keyword evidence="1" id="KW-1185">Reference proteome</keyword>
<dbReference type="Proteomes" id="UP000036681">
    <property type="component" value="Unplaced"/>
</dbReference>
<dbReference type="WBParaSite" id="ALUE_0002076101-mRNA-1">
    <property type="protein sequence ID" value="ALUE_0002076101-mRNA-1"/>
    <property type="gene ID" value="ALUE_0002076101"/>
</dbReference>